<evidence type="ECO:0000256" key="2">
    <source>
        <dbReference type="ARBA" id="ARBA00006991"/>
    </source>
</evidence>
<keyword evidence="8" id="KW-0238">DNA-binding</keyword>
<dbReference type="GeneID" id="102999455"/>
<dbReference type="PANTHER" id="PTHR24381">
    <property type="entry name" value="ZINC FINGER PROTEIN"/>
    <property type="match status" value="1"/>
</dbReference>
<keyword evidence="10 12" id="KW-0539">Nucleus</keyword>
<evidence type="ECO:0000256" key="12">
    <source>
        <dbReference type="PROSITE-ProRule" id="PRU00187"/>
    </source>
</evidence>
<dbReference type="InterPro" id="IPR003309">
    <property type="entry name" value="SCAN_dom"/>
</dbReference>
<dbReference type="Gene3D" id="1.10.4020.10">
    <property type="entry name" value="DNA breaking-rejoining enzymes"/>
    <property type="match status" value="1"/>
</dbReference>
<sequence>MLLREKRAVQPQSDQLPLMQKPGKCPQHLRAIGGRPSVNIVASWAEFRCPFCWITSGKVSLTKLSSASLRGLNEPWRKEEDPFIDFVPDQSGPQLSEVVLEVCPIQEQNCSSRRMMTIDLKVAEYLNPQIRTRWETKGPVTGSSSQHKKYAPQTDSLSPERSHQHFRSFLYHEAAGPREAVDQLLELCRRWLRPEIHSKEQILELVVLEQFLSILPRDTQTCIKKHHLQSIEEAVVLVEHLQRESGQMRNGVTDHELGKEAVLLGETAEALGFKLKPAEAQQVGMSQDEEFWNTHQSLQELLIRNTHKETEPVCEREMSLRYSETEAREISCGSPSPTAVSAHRILAFPEQTNTKDWTVAPELILPESQSLLTFEEVAMYFSQEEWELLDPTQKALYNDVMQENYETVISLELSLGCSKTEGREISSHSSTAVPAHQFLAFPEQTSAKDWTVAPELVLPESQSLLTFEEVTMYFSKEEWELLDPTQKALYNDVMQENYETVISLALFVLPKPKVISCLEQGEEPWVQRSLGFKDNSGELPTAGLKLKNDTENLQPLCLSDLEIQAPVDIASKKARLKVPQKTMGKENHGDVHRVGKWHRDFPVKKKKKLSTWKQELLKLMDLHKKERAGEKPFKCQECGKSFRVSSDLIKHQRIHTEEKPYKCQQCDKRFRWSSDLNKHLTTHQGIKPYKCSWCGKSFSQNTNLHTHQRTHTGEKPFTCHECGKKFSQNSHLIKHRRTHTGEQPYTCSTCRRNFSRRSSLLRHQKLHQ</sequence>
<dbReference type="Pfam" id="PF01352">
    <property type="entry name" value="KRAB"/>
    <property type="match status" value="2"/>
</dbReference>
<keyword evidence="9" id="KW-0804">Transcription</keyword>
<dbReference type="PROSITE" id="PS50805">
    <property type="entry name" value="KRAB"/>
    <property type="match status" value="2"/>
</dbReference>
<dbReference type="Proteomes" id="UP001652580">
    <property type="component" value="Chromosome 15"/>
</dbReference>
<dbReference type="STRING" id="310752.A0A452CGQ6"/>
<dbReference type="GO" id="GO:0000981">
    <property type="term" value="F:DNA-binding transcription factor activity, RNA polymerase II-specific"/>
    <property type="evidence" value="ECO:0007669"/>
    <property type="project" value="TreeGrafter"/>
</dbReference>
<dbReference type="SUPFAM" id="SSF47353">
    <property type="entry name" value="Retrovirus capsid dimerization domain-like"/>
    <property type="match status" value="1"/>
</dbReference>
<dbReference type="InterPro" id="IPR036051">
    <property type="entry name" value="KRAB_dom_sf"/>
</dbReference>
<proteinExistence type="inferred from homology"/>
<dbReference type="PROSITE" id="PS50157">
    <property type="entry name" value="ZINC_FINGER_C2H2_2"/>
    <property type="match status" value="5"/>
</dbReference>
<organism evidence="17 18">
    <name type="scientific">Balaenoptera acutorostrata</name>
    <name type="common">Common minke whale</name>
    <name type="synonym">Balaena rostrata</name>
    <dbReference type="NCBI Taxonomy" id="9767"/>
    <lineage>
        <taxon>Eukaryota</taxon>
        <taxon>Metazoa</taxon>
        <taxon>Chordata</taxon>
        <taxon>Craniata</taxon>
        <taxon>Vertebrata</taxon>
        <taxon>Euteleostomi</taxon>
        <taxon>Mammalia</taxon>
        <taxon>Eutheria</taxon>
        <taxon>Laurasiatheria</taxon>
        <taxon>Artiodactyla</taxon>
        <taxon>Whippomorpha</taxon>
        <taxon>Cetacea</taxon>
        <taxon>Mysticeti</taxon>
        <taxon>Balaenopteridae</taxon>
        <taxon>Balaenoptera</taxon>
    </lineage>
</organism>
<feature type="domain" description="C2H2-type" evidence="14">
    <location>
        <begin position="661"/>
        <end position="688"/>
    </location>
</feature>
<dbReference type="SMART" id="SM00355">
    <property type="entry name" value="ZnF_C2H2"/>
    <property type="match status" value="5"/>
</dbReference>
<evidence type="ECO:0000256" key="11">
    <source>
        <dbReference type="PROSITE-ProRule" id="PRU00042"/>
    </source>
</evidence>
<dbReference type="InterPro" id="IPR036236">
    <property type="entry name" value="Znf_C2H2_sf"/>
</dbReference>
<dbReference type="InterPro" id="IPR001909">
    <property type="entry name" value="KRAB"/>
</dbReference>
<dbReference type="RefSeq" id="XP_028022180.2">
    <property type="nucleotide sequence ID" value="XM_028166379.2"/>
</dbReference>
<evidence type="ECO:0000256" key="8">
    <source>
        <dbReference type="ARBA" id="ARBA00023125"/>
    </source>
</evidence>
<evidence type="ECO:0000259" key="16">
    <source>
        <dbReference type="PROSITE" id="PS50805"/>
    </source>
</evidence>
<evidence type="ECO:0000256" key="9">
    <source>
        <dbReference type="ARBA" id="ARBA00023163"/>
    </source>
</evidence>
<dbReference type="AlphaFoldDB" id="A0A452CGQ6"/>
<dbReference type="GO" id="GO:0008270">
    <property type="term" value="F:zinc ion binding"/>
    <property type="evidence" value="ECO:0007669"/>
    <property type="project" value="UniProtKB-KW"/>
</dbReference>
<dbReference type="SUPFAM" id="SSF109640">
    <property type="entry name" value="KRAB domain (Kruppel-associated box)"/>
    <property type="match status" value="2"/>
</dbReference>
<keyword evidence="4" id="KW-0677">Repeat</keyword>
<dbReference type="PROSITE" id="PS50804">
    <property type="entry name" value="SCAN_BOX"/>
    <property type="match status" value="1"/>
</dbReference>
<dbReference type="PROSITE" id="PS00028">
    <property type="entry name" value="ZINC_FINGER_C2H2_1"/>
    <property type="match status" value="5"/>
</dbReference>
<evidence type="ECO:0000313" key="17">
    <source>
        <dbReference type="Proteomes" id="UP001652580"/>
    </source>
</evidence>
<dbReference type="CDD" id="cd07765">
    <property type="entry name" value="KRAB_A-box"/>
    <property type="match status" value="2"/>
</dbReference>
<keyword evidence="7" id="KW-0805">Transcription regulation</keyword>
<dbReference type="Gene3D" id="6.10.140.140">
    <property type="match status" value="2"/>
</dbReference>
<keyword evidence="3" id="KW-0479">Metal-binding</keyword>
<dbReference type="SMART" id="SM00349">
    <property type="entry name" value="KRAB"/>
    <property type="match status" value="2"/>
</dbReference>
<dbReference type="Gene3D" id="3.30.160.60">
    <property type="entry name" value="Classic Zinc Finger"/>
    <property type="match status" value="5"/>
</dbReference>
<gene>
    <name evidence="18" type="primary">LOC102999455</name>
</gene>
<evidence type="ECO:0000256" key="10">
    <source>
        <dbReference type="ARBA" id="ARBA00023242"/>
    </source>
</evidence>
<dbReference type="GO" id="GO:0000977">
    <property type="term" value="F:RNA polymerase II transcription regulatory region sequence-specific DNA binding"/>
    <property type="evidence" value="ECO:0007669"/>
    <property type="project" value="TreeGrafter"/>
</dbReference>
<dbReference type="SUPFAM" id="SSF57667">
    <property type="entry name" value="beta-beta-alpha zinc fingers"/>
    <property type="match status" value="3"/>
</dbReference>
<evidence type="ECO:0000256" key="13">
    <source>
        <dbReference type="SAM" id="MobiDB-lite"/>
    </source>
</evidence>
<feature type="domain" description="C2H2-type" evidence="14">
    <location>
        <begin position="633"/>
        <end position="660"/>
    </location>
</feature>
<evidence type="ECO:0000256" key="7">
    <source>
        <dbReference type="ARBA" id="ARBA00023015"/>
    </source>
</evidence>
<evidence type="ECO:0000259" key="14">
    <source>
        <dbReference type="PROSITE" id="PS50157"/>
    </source>
</evidence>
<evidence type="ECO:0000256" key="3">
    <source>
        <dbReference type="ARBA" id="ARBA00022723"/>
    </source>
</evidence>
<comment type="similarity">
    <text evidence="2">Belongs to the krueppel C2H2-type zinc-finger protein family.</text>
</comment>
<comment type="subcellular location">
    <subcellularLocation>
        <location evidence="1 12">Nucleus</location>
    </subcellularLocation>
</comment>
<dbReference type="InterPro" id="IPR038269">
    <property type="entry name" value="SCAN_sf"/>
</dbReference>
<dbReference type="InParanoid" id="A0A452CGQ6"/>
<evidence type="ECO:0000256" key="4">
    <source>
        <dbReference type="ARBA" id="ARBA00022737"/>
    </source>
</evidence>
<keyword evidence="6" id="KW-0862">Zinc</keyword>
<feature type="domain" description="C2H2-type" evidence="14">
    <location>
        <begin position="689"/>
        <end position="716"/>
    </location>
</feature>
<reference evidence="18" key="1">
    <citation type="submission" date="2025-08" db="UniProtKB">
        <authorList>
            <consortium name="RefSeq"/>
        </authorList>
    </citation>
    <scope>IDENTIFICATION</scope>
</reference>
<keyword evidence="5 11" id="KW-0863">Zinc-finger</keyword>
<feature type="domain" description="KRAB" evidence="16">
    <location>
        <begin position="465"/>
        <end position="537"/>
    </location>
</feature>
<evidence type="ECO:0000313" key="18">
    <source>
        <dbReference type="RefSeq" id="XP_028022180.2"/>
    </source>
</evidence>
<evidence type="ECO:0000259" key="15">
    <source>
        <dbReference type="PROSITE" id="PS50804"/>
    </source>
</evidence>
<dbReference type="GO" id="GO:0005634">
    <property type="term" value="C:nucleus"/>
    <property type="evidence" value="ECO:0007669"/>
    <property type="project" value="UniProtKB-SubCell"/>
</dbReference>
<dbReference type="SMART" id="SM00431">
    <property type="entry name" value="SCAN"/>
    <property type="match status" value="1"/>
</dbReference>
<dbReference type="PANTHER" id="PTHR24381:SF393">
    <property type="entry name" value="CHROMATIN-LINKED ADAPTOR FOR MSL PROTEINS, ISOFORM B"/>
    <property type="match status" value="1"/>
</dbReference>
<feature type="domain" description="KRAB" evidence="16">
    <location>
        <begin position="372"/>
        <end position="443"/>
    </location>
</feature>
<name>A0A452CGQ6_BALAC</name>
<evidence type="ECO:0000256" key="6">
    <source>
        <dbReference type="ARBA" id="ARBA00022833"/>
    </source>
</evidence>
<dbReference type="Pfam" id="PF00096">
    <property type="entry name" value="zf-C2H2"/>
    <property type="match status" value="5"/>
</dbReference>
<dbReference type="Pfam" id="PF02023">
    <property type="entry name" value="SCAN"/>
    <property type="match status" value="1"/>
</dbReference>
<dbReference type="CDD" id="cd07936">
    <property type="entry name" value="SCAN"/>
    <property type="match status" value="1"/>
</dbReference>
<feature type="region of interest" description="Disordered" evidence="13">
    <location>
        <begin position="1"/>
        <end position="20"/>
    </location>
</feature>
<feature type="domain" description="SCAN box" evidence="15">
    <location>
        <begin position="163"/>
        <end position="244"/>
    </location>
</feature>
<evidence type="ECO:0000256" key="1">
    <source>
        <dbReference type="ARBA" id="ARBA00004123"/>
    </source>
</evidence>
<protein>
    <submittedName>
        <fullName evidence="18">Zinc finger protein 75D-like isoform X1</fullName>
    </submittedName>
</protein>
<keyword evidence="17" id="KW-1185">Reference proteome</keyword>
<feature type="region of interest" description="Disordered" evidence="13">
    <location>
        <begin position="136"/>
        <end position="160"/>
    </location>
</feature>
<dbReference type="InterPro" id="IPR013087">
    <property type="entry name" value="Znf_C2H2_type"/>
</dbReference>
<accession>A0A452CGQ6</accession>
<feature type="domain" description="C2H2-type" evidence="14">
    <location>
        <begin position="717"/>
        <end position="744"/>
    </location>
</feature>
<evidence type="ECO:0000256" key="5">
    <source>
        <dbReference type="ARBA" id="ARBA00022771"/>
    </source>
</evidence>
<feature type="domain" description="C2H2-type" evidence="14">
    <location>
        <begin position="745"/>
        <end position="768"/>
    </location>
</feature>